<protein>
    <recommendedName>
        <fullName evidence="3">CEP170 C-terminal domain-containing protein</fullName>
    </recommendedName>
</protein>
<dbReference type="PANTHER" id="PTHR15715:SF18">
    <property type="entry name" value="CENTROSOMAL PROTEIN OF 170 KDA PROTEIN B"/>
    <property type="match status" value="1"/>
</dbReference>
<dbReference type="InterPro" id="IPR029300">
    <property type="entry name" value="CEP170_C"/>
</dbReference>
<sequence length="283" mass="31496">MEEEDYDEQDPYSFIVQTAEIAEIAGLSQTLVKDVAILAREIHDVAGDGDSQSSSGTGPSTAHSSVPNTPASTISAREELVQHIPEASLNFQKVPPGSLGFRDFDQNMNDSREEDITKRTRIRNREEVIFDNLMLNPVSQLSHTIRENTENLAEKMKILFQNTERTWEEMEAKINSENEVPILKTSNKEISSILKELRRVQKQLEVINAIIDPSGNLDLLTNNKTCSVLQPEAAKVRTANNTSGSVLESLSPVKKMNYTQKSNFGSTGLQDKTFVPAGEKYVI</sequence>
<dbReference type="PANTHER" id="PTHR15715">
    <property type="entry name" value="CENTROSOMAL PROTEIN OF 170 KDA"/>
    <property type="match status" value="1"/>
</dbReference>
<feature type="region of interest" description="Disordered" evidence="2">
    <location>
        <begin position="46"/>
        <end position="70"/>
    </location>
</feature>
<proteinExistence type="inferred from homology"/>
<dbReference type="EMBL" id="IACJ01078966">
    <property type="protein sequence ID" value="LAA48219.1"/>
    <property type="molecule type" value="Transcribed_RNA"/>
</dbReference>
<evidence type="ECO:0000259" key="3">
    <source>
        <dbReference type="Pfam" id="PF15308"/>
    </source>
</evidence>
<name>A0A2D4FL58_MICCO</name>
<evidence type="ECO:0000256" key="2">
    <source>
        <dbReference type="SAM" id="MobiDB-lite"/>
    </source>
</evidence>
<dbReference type="Pfam" id="PF15308">
    <property type="entry name" value="CEP170_C"/>
    <property type="match status" value="1"/>
</dbReference>
<accession>A0A2D4FL58</accession>
<organism evidence="4">
    <name type="scientific">Micrurus corallinus</name>
    <name type="common">Brazilian coral snake</name>
    <dbReference type="NCBI Taxonomy" id="54390"/>
    <lineage>
        <taxon>Eukaryota</taxon>
        <taxon>Metazoa</taxon>
        <taxon>Chordata</taxon>
        <taxon>Craniata</taxon>
        <taxon>Vertebrata</taxon>
        <taxon>Euteleostomi</taxon>
        <taxon>Lepidosauria</taxon>
        <taxon>Squamata</taxon>
        <taxon>Bifurcata</taxon>
        <taxon>Unidentata</taxon>
        <taxon>Episquamata</taxon>
        <taxon>Toxicofera</taxon>
        <taxon>Serpentes</taxon>
        <taxon>Colubroidea</taxon>
        <taxon>Elapidae</taxon>
        <taxon>Elapinae</taxon>
        <taxon>Micrurus</taxon>
    </lineage>
</organism>
<comment type="similarity">
    <text evidence="1">Belongs to the CEP170 family.</text>
</comment>
<feature type="domain" description="CEP170 C-terminal" evidence="3">
    <location>
        <begin position="2"/>
        <end position="223"/>
    </location>
</feature>
<reference evidence="4" key="2">
    <citation type="submission" date="2017-11" db="EMBL/GenBank/DDBJ databases">
        <title>Coralsnake Venomics: Analyses of Venom Gland Transcriptomes and Proteomes of Six Brazilian Taxa.</title>
        <authorList>
            <person name="Aird S.D."/>
            <person name="Jorge da Silva N."/>
            <person name="Qiu L."/>
            <person name="Villar-Briones A."/>
            <person name="Aparecida-Saddi V."/>
            <person name="Campos-Telles M.P."/>
            <person name="Grau M."/>
            <person name="Mikheyev A.S."/>
        </authorList>
    </citation>
    <scope>NUCLEOTIDE SEQUENCE</scope>
    <source>
        <tissue evidence="4">Venom_gland</tissue>
    </source>
</reference>
<reference evidence="4" key="1">
    <citation type="submission" date="2017-07" db="EMBL/GenBank/DDBJ databases">
        <authorList>
            <person name="Mikheyev A."/>
            <person name="Grau M."/>
        </authorList>
    </citation>
    <scope>NUCLEOTIDE SEQUENCE</scope>
    <source>
        <tissue evidence="4">Venom_gland</tissue>
    </source>
</reference>
<feature type="compositionally biased region" description="Low complexity" evidence="2">
    <location>
        <begin position="48"/>
        <end position="61"/>
    </location>
</feature>
<evidence type="ECO:0000256" key="1">
    <source>
        <dbReference type="ARBA" id="ARBA00010436"/>
    </source>
</evidence>
<dbReference type="InterPro" id="IPR051176">
    <property type="entry name" value="Cent_Immune-Sig_Mod"/>
</dbReference>
<evidence type="ECO:0000313" key="4">
    <source>
        <dbReference type="EMBL" id="LAA48219.1"/>
    </source>
</evidence>
<dbReference type="AlphaFoldDB" id="A0A2D4FL58"/>